<organism evidence="1 2">
    <name type="scientific">Perkinsus olseni</name>
    <name type="common">Perkinsus atlanticus</name>
    <dbReference type="NCBI Taxonomy" id="32597"/>
    <lineage>
        <taxon>Eukaryota</taxon>
        <taxon>Sar</taxon>
        <taxon>Alveolata</taxon>
        <taxon>Perkinsozoa</taxon>
        <taxon>Perkinsea</taxon>
        <taxon>Perkinsida</taxon>
        <taxon>Perkinsidae</taxon>
        <taxon>Perkinsus</taxon>
    </lineage>
</organism>
<comment type="caution">
    <text evidence="1">The sequence shown here is derived from an EMBL/GenBank/DDBJ whole genome shotgun (WGS) entry which is preliminary data.</text>
</comment>
<protein>
    <submittedName>
        <fullName evidence="1">Uncharacterized protein</fullName>
    </submittedName>
</protein>
<name>A0A7J6QHF4_PEROL</name>
<evidence type="ECO:0000313" key="1">
    <source>
        <dbReference type="EMBL" id="KAF4707815.1"/>
    </source>
</evidence>
<dbReference type="EMBL" id="JABANM010029550">
    <property type="protein sequence ID" value="KAF4707815.1"/>
    <property type="molecule type" value="Genomic_DNA"/>
</dbReference>
<proteinExistence type="predicted"/>
<sequence>MAMQQLGTSKDIFKATGYWSLLKRAIYRHDSQFDTTDKPWCAVQKAAKEATAEDVRKLTRSMDRQAVKKVTAS</sequence>
<accession>A0A7J6QHF4</accession>
<gene>
    <name evidence="1" type="ORF">FOZ62_032050</name>
</gene>
<reference evidence="1 2" key="1">
    <citation type="submission" date="2020-04" db="EMBL/GenBank/DDBJ databases">
        <title>Perkinsus olseni comparative genomics.</title>
        <authorList>
            <person name="Bogema D.R."/>
        </authorList>
    </citation>
    <scope>NUCLEOTIDE SEQUENCE [LARGE SCALE GENOMIC DNA]</scope>
    <source>
        <strain evidence="1">ATCC PRA-205</strain>
    </source>
</reference>
<dbReference type="Proteomes" id="UP000574390">
    <property type="component" value="Unassembled WGS sequence"/>
</dbReference>
<evidence type="ECO:0000313" key="2">
    <source>
        <dbReference type="Proteomes" id="UP000574390"/>
    </source>
</evidence>
<dbReference type="AlphaFoldDB" id="A0A7J6QHF4"/>